<name>A0A9X0QXG8_9PROT</name>
<dbReference type="EMBL" id="JACOMF010000004">
    <property type="protein sequence ID" value="MBC4014703.1"/>
    <property type="molecule type" value="Genomic_DNA"/>
</dbReference>
<keyword evidence="3" id="KW-1185">Reference proteome</keyword>
<dbReference type="AlphaFoldDB" id="A0A9X0QXG8"/>
<evidence type="ECO:0000313" key="3">
    <source>
        <dbReference type="Proteomes" id="UP000600101"/>
    </source>
</evidence>
<sequence>MTDTAFYGGTNGGNLGGVEAVPALLGQDRTAATRHHRPDAGGLVPSERIAAGWHRPEA</sequence>
<gene>
    <name evidence="2" type="ORF">H7965_05135</name>
</gene>
<organism evidence="2 3">
    <name type="scientific">Siccirubricoccus deserti</name>
    <dbReference type="NCBI Taxonomy" id="2013562"/>
    <lineage>
        <taxon>Bacteria</taxon>
        <taxon>Pseudomonadati</taxon>
        <taxon>Pseudomonadota</taxon>
        <taxon>Alphaproteobacteria</taxon>
        <taxon>Acetobacterales</taxon>
        <taxon>Roseomonadaceae</taxon>
        <taxon>Siccirubricoccus</taxon>
    </lineage>
</organism>
<accession>A0A9X0QXG8</accession>
<comment type="caution">
    <text evidence="2">The sequence shown here is derived from an EMBL/GenBank/DDBJ whole genome shotgun (WGS) entry which is preliminary data.</text>
</comment>
<evidence type="ECO:0000256" key="1">
    <source>
        <dbReference type="SAM" id="MobiDB-lite"/>
    </source>
</evidence>
<proteinExistence type="predicted"/>
<dbReference type="Proteomes" id="UP000600101">
    <property type="component" value="Unassembled WGS sequence"/>
</dbReference>
<reference evidence="2" key="1">
    <citation type="submission" date="2020-08" db="EMBL/GenBank/DDBJ databases">
        <authorList>
            <person name="Hu Y."/>
            <person name="Nguyen S.V."/>
            <person name="Li F."/>
            <person name="Fanning S."/>
        </authorList>
    </citation>
    <scope>NUCLEOTIDE SEQUENCE</scope>
    <source>
        <strain evidence="2">SYSU D8009</strain>
    </source>
</reference>
<evidence type="ECO:0000313" key="2">
    <source>
        <dbReference type="EMBL" id="MBC4014703.1"/>
    </source>
</evidence>
<protein>
    <submittedName>
        <fullName evidence="2">Uncharacterized protein</fullName>
    </submittedName>
</protein>
<dbReference type="RefSeq" id="WP_186769476.1">
    <property type="nucleotide sequence ID" value="NZ_JACOMF010000004.1"/>
</dbReference>
<feature type="region of interest" description="Disordered" evidence="1">
    <location>
        <begin position="31"/>
        <end position="58"/>
    </location>
</feature>